<keyword evidence="2" id="KW-0812">Transmembrane</keyword>
<feature type="domain" description="PKD" evidence="6">
    <location>
        <begin position="899"/>
        <end position="963"/>
    </location>
</feature>
<dbReference type="RefSeq" id="WP_211975264.1">
    <property type="nucleotide sequence ID" value="NZ_CBFHAM010000034.1"/>
</dbReference>
<dbReference type="Proteomes" id="UP000676386">
    <property type="component" value="Unassembled WGS sequence"/>
</dbReference>
<keyword evidence="3" id="KW-0677">Repeat</keyword>
<feature type="domain" description="PKD" evidence="6">
    <location>
        <begin position="996"/>
        <end position="1025"/>
    </location>
</feature>
<feature type="domain" description="PKD" evidence="6">
    <location>
        <begin position="449"/>
        <end position="530"/>
    </location>
</feature>
<dbReference type="PROSITE" id="PS50093">
    <property type="entry name" value="PKD"/>
    <property type="match status" value="12"/>
</dbReference>
<keyword evidence="5" id="KW-0472">Membrane</keyword>
<dbReference type="InterPro" id="IPR035986">
    <property type="entry name" value="PKD_dom_sf"/>
</dbReference>
<reference evidence="7 8" key="1">
    <citation type="submission" date="2021-04" db="EMBL/GenBank/DDBJ databases">
        <title>Chitinophaga sp. nov., isolated from the rhizosphere soil.</title>
        <authorList>
            <person name="He S."/>
        </authorList>
    </citation>
    <scope>NUCLEOTIDE SEQUENCE [LARGE SCALE GENOMIC DNA]</scope>
    <source>
        <strain evidence="7 8">2R12</strain>
    </source>
</reference>
<feature type="domain" description="PKD" evidence="6">
    <location>
        <begin position="32"/>
        <end position="116"/>
    </location>
</feature>
<feature type="domain" description="PKD" evidence="6">
    <location>
        <begin position="115"/>
        <end position="186"/>
    </location>
</feature>
<dbReference type="PANTHER" id="PTHR46730">
    <property type="entry name" value="POLYCYSTIN-1"/>
    <property type="match status" value="1"/>
</dbReference>
<feature type="domain" description="PKD" evidence="6">
    <location>
        <begin position="1217"/>
        <end position="1296"/>
    </location>
</feature>
<feature type="domain" description="PKD" evidence="6">
    <location>
        <begin position="644"/>
        <end position="682"/>
    </location>
</feature>
<feature type="domain" description="PKD" evidence="6">
    <location>
        <begin position="398"/>
        <end position="451"/>
    </location>
</feature>
<dbReference type="Gene3D" id="2.60.40.10">
    <property type="entry name" value="Immunoglobulins"/>
    <property type="match status" value="12"/>
</dbReference>
<dbReference type="Pfam" id="PF18911">
    <property type="entry name" value="PKD_4"/>
    <property type="match status" value="12"/>
</dbReference>
<evidence type="ECO:0000313" key="8">
    <source>
        <dbReference type="Proteomes" id="UP000676386"/>
    </source>
</evidence>
<dbReference type="CDD" id="cd00146">
    <property type="entry name" value="PKD"/>
    <property type="match status" value="12"/>
</dbReference>
<name>A0ABS5J4H8_9BACT</name>
<dbReference type="EMBL" id="JAGTXB010000012">
    <property type="protein sequence ID" value="MBS0030125.1"/>
    <property type="molecule type" value="Genomic_DNA"/>
</dbReference>
<gene>
    <name evidence="7" type="ORF">KE626_22560</name>
</gene>
<dbReference type="InterPro" id="IPR022409">
    <property type="entry name" value="PKD/Chitinase_dom"/>
</dbReference>
<evidence type="ECO:0000256" key="4">
    <source>
        <dbReference type="ARBA" id="ARBA00022989"/>
    </source>
</evidence>
<evidence type="ECO:0000313" key="7">
    <source>
        <dbReference type="EMBL" id="MBS0030125.1"/>
    </source>
</evidence>
<evidence type="ECO:0000256" key="5">
    <source>
        <dbReference type="ARBA" id="ARBA00023136"/>
    </source>
</evidence>
<dbReference type="NCBIfam" id="TIGR04131">
    <property type="entry name" value="Bac_Flav_CTERM"/>
    <property type="match status" value="1"/>
</dbReference>
<sequence length="1630" mass="177075">MYLSPAKHRIVVSLLLCFFAYFVNTGKVYAQQKADFEASVVSDCESVSTTFTDLSDGAPVAWQWDFGNGYTSTKKKPSATYLKTGNYTVTLKVTYGDGSSKTAVKTDYIHVRSKPVVNFSVSPNKGCVPFSTTFTDKSQPGDGSLQSFSWDFGDGGVAENAGSSIAHTYTVPGAYSAVLTVTNSYGCTNFKVLDKVVDVAPAINADFSVAEKVLCKAPVEVNFSNTSSGPGTLSYKWDFDDGGSSTQQNPGKHTFTTKGTHSITLTVKNERGCAAVKKVDDINVANYATTLSVPTLVCSEQNSNFVAGFSPVQPQSTNWEINGQPAWAYNNNTLTYHAPAAGPVKIKVTAMYGNCPDVVEKTVDVKPTPSGNISMDDKPICAVPATINFKAGITGASSWNWDFADGQQSTQENPVHNFNQEGYFYVRLTATSKDGCAIRREVYLTVNSTRITPTVSNASGCEGLTANFDSYSSSSDVVKTFQWDFGDGSTSTAAAPTHTYPKAGNYMASLKYTTVNGCTGTVNASSPVQVYKKPTVDFSSPDAPEVCGNTNASFISKSDVGDTWYWNFGDNGMSGYGSTVQHSYQEPGLYDVTLTVSNGTCPNSATKTAYIKAVNPFPRFSVSPVNCDQRTTVNVSEYSLGANSWKWSWGDGKDTAYTVHSDNVTHIYEKSGDYTIQLTTSDGHCTTYLSSRVSIIAPSLVTITTDKTTLCSNESFTARVTAEDGSIHNSAWPYHWQLDGSDQGWWDYNKPTQVYSGLTPGKHTVNLRIQDRLGCFNNSNVIDMDVRGPIVDYNLPSQIECKKTELTFTDNSDLTYSSSIAKWVWNFGDNTPSETFSSPPFRHTYQTAGNFVPTLTVTDKEGCINTFSGKNLQVNGPNADFTPDAYVVMPGANINFWNNSNETGGTITELKWDLGDGNTSTEPYYLSHVYPDEGIYKVKLQIKDDNGCTDETTKTIKVAAVGASFTYTYTFVNGGNCAPAIYRFNNTSINYTTCAWDFGDGSTSDQAFPVHTYTNSGHYKVTLKVKGIADTEDEYSEIVIVKGPYAVITASAEGGCLEKEITFTVKPENATSFSWDFTDGNVEETNALEVKHHFTDPGIYKPQLIVKDAAGCKGSAFLDHPVVIDQLDIKLHPSVPKLCDEGTLTFAPVFNSYSVEDLGITPAFTWTYDPSLTPKNINTTTPEFFLDKVGVYTFGLEVTTKYGCHQKVSEAINVYPKPLAAISGPDKACKDVPVNFGGSVTRSTDVTWAWDLGNGNSSSVQQPPAQSYATPGNTNIILKVTSADGCMNEASHAINILPLPDIKASSPAAFICLGNTIPLHAGGGNIYEWSPATGLDNAGIANPTASPAITTTYQVKVTDNDGCINTDEVKLRVVQPFTVHATPDTVLCLGDKLPLRAWGADFYSWRGEGLDQPNASTPVSTLPWTGAYTYEVTGYDKDNCFSDQATVNVTVNARPQVSAGIDRETMAGVPVYLASNNSNDVIRWKWTPADYLDCSSCPRVQAIPNLTTRYEIEVENTYGCKASDDVIIHVLCNQSAIYMPTAFTPNNDGRNERIYPKGKGVKEIEWLRIYDRWGTLVFEKTHFPVNVAAAGWDGRNGNHAAPLGTYIYSMQTVCESGEKFEFKGSIILIK</sequence>
<evidence type="ECO:0000256" key="3">
    <source>
        <dbReference type="ARBA" id="ARBA00022737"/>
    </source>
</evidence>
<evidence type="ECO:0000256" key="1">
    <source>
        <dbReference type="ARBA" id="ARBA00004141"/>
    </source>
</evidence>
<feature type="domain" description="PKD" evidence="6">
    <location>
        <begin position="217"/>
        <end position="272"/>
    </location>
</feature>
<dbReference type="PANTHER" id="PTHR46730:SF4">
    <property type="entry name" value="POLYCYSTIC KIDNEY DISEASE PROTEIN 1-LIKE 1"/>
    <property type="match status" value="1"/>
</dbReference>
<evidence type="ECO:0000259" key="6">
    <source>
        <dbReference type="PROSITE" id="PS50093"/>
    </source>
</evidence>
<organism evidence="7 8">
    <name type="scientific">Chitinophaga hostae</name>
    <dbReference type="NCBI Taxonomy" id="2831022"/>
    <lineage>
        <taxon>Bacteria</taxon>
        <taxon>Pseudomonadati</taxon>
        <taxon>Bacteroidota</taxon>
        <taxon>Chitinophagia</taxon>
        <taxon>Chitinophagales</taxon>
        <taxon>Chitinophagaceae</taxon>
        <taxon>Chitinophaga</taxon>
    </lineage>
</organism>
<accession>A0ABS5J4H8</accession>
<keyword evidence="4" id="KW-1133">Transmembrane helix</keyword>
<feature type="domain" description="PKD" evidence="6">
    <location>
        <begin position="1043"/>
        <end position="1111"/>
    </location>
</feature>
<dbReference type="SUPFAM" id="SSF49299">
    <property type="entry name" value="PKD domain"/>
    <property type="match status" value="13"/>
</dbReference>
<comment type="caution">
    <text evidence="7">The sequence shown here is derived from an EMBL/GenBank/DDBJ whole genome shotgun (WGS) entry which is preliminary data.</text>
</comment>
<feature type="domain" description="PKD" evidence="6">
    <location>
        <begin position="823"/>
        <end position="862"/>
    </location>
</feature>
<dbReference type="InterPro" id="IPR013783">
    <property type="entry name" value="Ig-like_fold"/>
</dbReference>
<dbReference type="SMART" id="SM00089">
    <property type="entry name" value="PKD"/>
    <property type="match status" value="13"/>
</dbReference>
<keyword evidence="8" id="KW-1185">Reference proteome</keyword>
<evidence type="ECO:0000256" key="2">
    <source>
        <dbReference type="ARBA" id="ARBA00022692"/>
    </source>
</evidence>
<dbReference type="Pfam" id="PF13585">
    <property type="entry name" value="CHU_C"/>
    <property type="match status" value="1"/>
</dbReference>
<feature type="domain" description="PKD" evidence="6">
    <location>
        <begin position="563"/>
        <end position="611"/>
    </location>
</feature>
<dbReference type="InterPro" id="IPR000601">
    <property type="entry name" value="PKD_dom"/>
</dbReference>
<proteinExistence type="predicted"/>
<protein>
    <submittedName>
        <fullName evidence="7">PKD domain-containing protein</fullName>
    </submittedName>
</protein>
<comment type="subcellular location">
    <subcellularLocation>
        <location evidence="1">Membrane</location>
        <topology evidence="1">Multi-pass membrane protein</topology>
    </subcellularLocation>
</comment>
<dbReference type="InterPro" id="IPR026341">
    <property type="entry name" value="T9SS_type_B"/>
</dbReference>